<dbReference type="EMBL" id="MT711976">
    <property type="protein sequence ID" value="QMP84173.1"/>
    <property type="molecule type" value="Genomic_DNA"/>
</dbReference>
<keyword evidence="2" id="KW-1185">Reference proteome</keyword>
<sequence length="323" mass="36678">MDISFGTVPGNLNTTIGYGVAGFNMVRSLQKLGHRVPFQDKNCPIEIFFSQPDHWEWSNQLGYHIGYTPWESTQLPPNWLENMNAVDEVWTTSEIIRRWYTAAGVKNVKVYAHGIDPEWTPHKRIVHNDKIKFLHMGEPAPRKGGQLTVNAFRAAFGGRKDVHLTIKAHGYNTTRIYQGQHIISAVDDVPNISLVTTELPQDRLVGFVKQHHVMVYPSWGEGFGLIPFQAIATGMPTICTEKWAHYADYLGPLGIDSKLADSPWPGMHPGKMLEPSFDDLVDKFRYAADNFSDLSDQFYAQAPKLHVEYNWEKLTEEAFAHLI</sequence>
<dbReference type="Gene3D" id="3.40.50.2000">
    <property type="entry name" value="Glycogen Phosphorylase B"/>
    <property type="match status" value="1"/>
</dbReference>
<name>A0A7G4AVY3_9CAUD</name>
<dbReference type="Pfam" id="PF20706">
    <property type="entry name" value="GT4-conflict"/>
    <property type="match status" value="1"/>
</dbReference>
<dbReference type="PANTHER" id="PTHR46656:SF3">
    <property type="entry name" value="PUTATIVE-RELATED"/>
    <property type="match status" value="1"/>
</dbReference>
<dbReference type="Proteomes" id="UP000515922">
    <property type="component" value="Segment"/>
</dbReference>
<reference evidence="1 2" key="1">
    <citation type="submission" date="2020-07" db="EMBL/GenBank/DDBJ databases">
        <title>Streptomyces phage Genome sequencing and assembly.</title>
        <authorList>
            <person name="Sharma V."/>
            <person name="Hardy A."/>
            <person name="Frunzke J."/>
        </authorList>
    </citation>
    <scope>NUCLEOTIDE SEQUENCE [LARGE SCALE GENOMIC DNA]</scope>
</reference>
<organism evidence="1 2">
    <name type="scientific">Streptomyces phage Coruscant</name>
    <dbReference type="NCBI Taxonomy" id="2739834"/>
    <lineage>
        <taxon>Viruses</taxon>
        <taxon>Duplodnaviria</taxon>
        <taxon>Heunggongvirae</taxon>
        <taxon>Uroviricota</taxon>
        <taxon>Caudoviricetes</taxon>
        <taxon>Stanwilliamsviridae</taxon>
        <taxon>Boydwoodruffvirinae</taxon>
        <taxon>Coruscantvirus</taxon>
        <taxon>Coruscantvirus coruscant</taxon>
    </lineage>
</organism>
<evidence type="ECO:0000313" key="1">
    <source>
        <dbReference type="EMBL" id="QMP84173.1"/>
    </source>
</evidence>
<dbReference type="PANTHER" id="PTHR46656">
    <property type="entry name" value="PUTATIVE-RELATED"/>
    <property type="match status" value="1"/>
</dbReference>
<proteinExistence type="predicted"/>
<gene>
    <name evidence="1" type="ORF">HUN41_00044</name>
</gene>
<keyword evidence="1" id="KW-0808">Transferase</keyword>
<protein>
    <submittedName>
        <fullName evidence="1">Glycosyltransferase</fullName>
    </submittedName>
</protein>
<evidence type="ECO:0000313" key="2">
    <source>
        <dbReference type="Proteomes" id="UP000515922"/>
    </source>
</evidence>
<accession>A0A7G4AVY3</accession>
<dbReference type="SUPFAM" id="SSF53756">
    <property type="entry name" value="UDP-Glycosyltransferase/glycogen phosphorylase"/>
    <property type="match status" value="1"/>
</dbReference>
<dbReference type="GO" id="GO:0016740">
    <property type="term" value="F:transferase activity"/>
    <property type="evidence" value="ECO:0007669"/>
    <property type="project" value="UniProtKB-KW"/>
</dbReference>